<keyword evidence="3" id="KW-0520">NAD</keyword>
<reference evidence="7 8" key="1">
    <citation type="submission" date="2020-04" db="EMBL/GenBank/DDBJ databases">
        <title>Description of novel Gluconacetobacter.</title>
        <authorList>
            <person name="Sombolestani A."/>
        </authorList>
    </citation>
    <scope>NUCLEOTIDE SEQUENCE [LARGE SCALE GENOMIC DNA]</scope>
    <source>
        <strain evidence="7 8">LMG 27802</strain>
    </source>
</reference>
<keyword evidence="8" id="KW-1185">Reference proteome</keyword>
<name>A0A7W4K9X2_9PROT</name>
<evidence type="ECO:0000256" key="2">
    <source>
        <dbReference type="ARBA" id="ARBA00023002"/>
    </source>
</evidence>
<feature type="domain" description="D-isomer specific 2-hydroxyacid dehydrogenase catalytic" evidence="5">
    <location>
        <begin position="5"/>
        <end position="314"/>
    </location>
</feature>
<dbReference type="RefSeq" id="WP_182960994.1">
    <property type="nucleotide sequence ID" value="NZ_JABEQM010000017.1"/>
</dbReference>
<feature type="domain" description="D-isomer specific 2-hydroxyacid dehydrogenase NAD-binding" evidence="6">
    <location>
        <begin position="105"/>
        <end position="283"/>
    </location>
</feature>
<dbReference type="InterPro" id="IPR050857">
    <property type="entry name" value="D-2-hydroxyacid_DH"/>
</dbReference>
<dbReference type="SUPFAM" id="SSF51735">
    <property type="entry name" value="NAD(P)-binding Rossmann-fold domains"/>
    <property type="match status" value="1"/>
</dbReference>
<keyword evidence="2 4" id="KW-0560">Oxidoreductase</keyword>
<dbReference type="SUPFAM" id="SSF52283">
    <property type="entry name" value="Formate/glycerate dehydrogenase catalytic domain-like"/>
    <property type="match status" value="1"/>
</dbReference>
<evidence type="ECO:0000313" key="7">
    <source>
        <dbReference type="EMBL" id="MBB2203041.1"/>
    </source>
</evidence>
<evidence type="ECO:0000256" key="1">
    <source>
        <dbReference type="ARBA" id="ARBA00005854"/>
    </source>
</evidence>
<evidence type="ECO:0000259" key="6">
    <source>
        <dbReference type="Pfam" id="PF02826"/>
    </source>
</evidence>
<dbReference type="GO" id="GO:0016616">
    <property type="term" value="F:oxidoreductase activity, acting on the CH-OH group of donors, NAD or NADP as acceptor"/>
    <property type="evidence" value="ECO:0007669"/>
    <property type="project" value="InterPro"/>
</dbReference>
<dbReference type="Pfam" id="PF02826">
    <property type="entry name" value="2-Hacid_dh_C"/>
    <property type="match status" value="1"/>
</dbReference>
<comment type="caution">
    <text evidence="7">The sequence shown here is derived from an EMBL/GenBank/DDBJ whole genome shotgun (WGS) entry which is preliminary data.</text>
</comment>
<dbReference type="PROSITE" id="PS00670">
    <property type="entry name" value="D_2_HYDROXYACID_DH_2"/>
    <property type="match status" value="1"/>
</dbReference>
<protein>
    <submittedName>
        <fullName evidence="7">Hydroxyacid dehydrogenase</fullName>
    </submittedName>
</protein>
<dbReference type="PANTHER" id="PTHR42789:SF1">
    <property type="entry name" value="D-ISOMER SPECIFIC 2-HYDROXYACID DEHYDROGENASE FAMILY PROTEIN (AFU_ORTHOLOGUE AFUA_6G10090)"/>
    <property type="match status" value="1"/>
</dbReference>
<organism evidence="7 8">
    <name type="scientific">Gluconacetobacter tumulisoli</name>
    <dbReference type="NCBI Taxonomy" id="1286189"/>
    <lineage>
        <taxon>Bacteria</taxon>
        <taxon>Pseudomonadati</taxon>
        <taxon>Pseudomonadota</taxon>
        <taxon>Alphaproteobacteria</taxon>
        <taxon>Acetobacterales</taxon>
        <taxon>Acetobacteraceae</taxon>
        <taxon>Gluconacetobacter</taxon>
    </lineage>
</organism>
<dbReference type="InterPro" id="IPR006140">
    <property type="entry name" value="D-isomer_DH_NAD-bd"/>
</dbReference>
<evidence type="ECO:0000259" key="5">
    <source>
        <dbReference type="Pfam" id="PF00389"/>
    </source>
</evidence>
<dbReference type="AlphaFoldDB" id="A0A7W4K9X2"/>
<dbReference type="GO" id="GO:0051287">
    <property type="term" value="F:NAD binding"/>
    <property type="evidence" value="ECO:0007669"/>
    <property type="project" value="InterPro"/>
</dbReference>
<dbReference type="InterPro" id="IPR006139">
    <property type="entry name" value="D-isomer_2_OHA_DH_cat_dom"/>
</dbReference>
<dbReference type="PANTHER" id="PTHR42789">
    <property type="entry name" value="D-ISOMER SPECIFIC 2-HYDROXYACID DEHYDROGENASE FAMILY PROTEIN (AFU_ORTHOLOGUE AFUA_6G10090)"/>
    <property type="match status" value="1"/>
</dbReference>
<sequence>MTGCFIVQPIHPDGVARLEAAGIPVRFASSPAMNVVAREIGSACAVITRDAGMDAHAIAAAGALRIIASHGAGVNRIDFDQARARSVIVTNTPGTNARSVAEYTIGLMLALARRIPEADSAVRDGNWDFRYSPEMVQLHGRCLGLVGFGAIAQQVARIARDGFGMHVAAWSPGAPDALLAQYPVTRASSLHALLAASDVVSLHRPLRPDTQGMIDDAALHAIKPGALLINTGRGALVDNDALRRALEDRRVMAAALDVFTTEPPAQDDPVRTMPRTLLTPHIGGTTEEALSATACQCAEQVIDCLAGRTPAHIVPAPIRDGKIDCAAPNNISRKIL</sequence>
<evidence type="ECO:0000313" key="8">
    <source>
        <dbReference type="Proteomes" id="UP000578030"/>
    </source>
</evidence>
<evidence type="ECO:0000256" key="4">
    <source>
        <dbReference type="RuleBase" id="RU003719"/>
    </source>
</evidence>
<dbReference type="Proteomes" id="UP000578030">
    <property type="component" value="Unassembled WGS sequence"/>
</dbReference>
<dbReference type="InterPro" id="IPR029753">
    <property type="entry name" value="D-isomer_DH_CS"/>
</dbReference>
<dbReference type="EMBL" id="JABEQM010000017">
    <property type="protein sequence ID" value="MBB2203041.1"/>
    <property type="molecule type" value="Genomic_DNA"/>
</dbReference>
<comment type="similarity">
    <text evidence="1 4">Belongs to the D-isomer specific 2-hydroxyacid dehydrogenase family.</text>
</comment>
<gene>
    <name evidence="7" type="ORF">HLH28_15930</name>
</gene>
<dbReference type="CDD" id="cd12173">
    <property type="entry name" value="PGDH_4"/>
    <property type="match status" value="1"/>
</dbReference>
<dbReference type="Gene3D" id="3.40.50.720">
    <property type="entry name" value="NAD(P)-binding Rossmann-like Domain"/>
    <property type="match status" value="2"/>
</dbReference>
<proteinExistence type="inferred from homology"/>
<dbReference type="InterPro" id="IPR036291">
    <property type="entry name" value="NAD(P)-bd_dom_sf"/>
</dbReference>
<evidence type="ECO:0000256" key="3">
    <source>
        <dbReference type="ARBA" id="ARBA00023027"/>
    </source>
</evidence>
<dbReference type="FunFam" id="3.40.50.720:FF:000203">
    <property type="entry name" value="D-3-phosphoglycerate dehydrogenase (SerA)"/>
    <property type="match status" value="1"/>
</dbReference>
<accession>A0A7W4K9X2</accession>
<dbReference type="Pfam" id="PF00389">
    <property type="entry name" value="2-Hacid_dh"/>
    <property type="match status" value="1"/>
</dbReference>